<dbReference type="Gene3D" id="1.10.260.40">
    <property type="entry name" value="lambda repressor-like DNA-binding domains"/>
    <property type="match status" value="1"/>
</dbReference>
<proteinExistence type="predicted"/>
<dbReference type="InterPro" id="IPR010982">
    <property type="entry name" value="Lambda_DNA-bd_dom_sf"/>
</dbReference>
<dbReference type="EMBL" id="LQQA01000023">
    <property type="protein sequence ID" value="ORX13221.1"/>
    <property type="molecule type" value="Genomic_DNA"/>
</dbReference>
<protein>
    <recommendedName>
        <fullName evidence="1">MmyB-like transcription regulator ligand binding domain-containing protein</fullName>
    </recommendedName>
</protein>
<name>A0A1X2F464_9MYCO</name>
<accession>A0A1X2F464</accession>
<evidence type="ECO:0000313" key="2">
    <source>
        <dbReference type="EMBL" id="ORX13221.1"/>
    </source>
</evidence>
<dbReference type="InterPro" id="IPR041413">
    <property type="entry name" value="MLTR_LBD"/>
</dbReference>
<dbReference type="Gene3D" id="3.30.450.180">
    <property type="match status" value="1"/>
</dbReference>
<dbReference type="PANTHER" id="PTHR35010">
    <property type="entry name" value="BLL4672 PROTEIN-RELATED"/>
    <property type="match status" value="1"/>
</dbReference>
<comment type="caution">
    <text evidence="2">The sequence shown here is derived from an EMBL/GenBank/DDBJ whole genome shotgun (WGS) entry which is preliminary data.</text>
</comment>
<gene>
    <name evidence="2" type="ORF">AWC31_01430</name>
</gene>
<dbReference type="Pfam" id="PF17765">
    <property type="entry name" value="MLTR_LBD"/>
    <property type="match status" value="1"/>
</dbReference>
<dbReference type="Proteomes" id="UP000193964">
    <property type="component" value="Unassembled WGS sequence"/>
</dbReference>
<feature type="domain" description="MmyB-like transcription regulator ligand binding" evidence="1">
    <location>
        <begin position="107"/>
        <end position="274"/>
    </location>
</feature>
<dbReference type="PANTHER" id="PTHR35010:SF2">
    <property type="entry name" value="BLL4672 PROTEIN"/>
    <property type="match status" value="1"/>
</dbReference>
<reference evidence="2 3" key="1">
    <citation type="submission" date="2016-01" db="EMBL/GenBank/DDBJ databases">
        <title>The new phylogeny of the genus Mycobacterium.</title>
        <authorList>
            <person name="Tarcisio F."/>
            <person name="Conor M."/>
            <person name="Antonella G."/>
            <person name="Elisabetta G."/>
            <person name="Giulia F.S."/>
            <person name="Sara T."/>
            <person name="Anna F."/>
            <person name="Clotilde B."/>
            <person name="Roberto B."/>
            <person name="Veronica D.S."/>
            <person name="Fabio R."/>
            <person name="Monica P."/>
            <person name="Olivier J."/>
            <person name="Enrico T."/>
            <person name="Nicola S."/>
        </authorList>
    </citation>
    <scope>NUCLEOTIDE SEQUENCE [LARGE SCALE GENOMIC DNA]</scope>
    <source>
        <strain evidence="2 3">ATCC 700010</strain>
    </source>
</reference>
<organism evidence="2 3">
    <name type="scientific">Mycolicibacterium wolinskyi</name>
    <dbReference type="NCBI Taxonomy" id="59750"/>
    <lineage>
        <taxon>Bacteria</taxon>
        <taxon>Bacillati</taxon>
        <taxon>Actinomycetota</taxon>
        <taxon>Actinomycetes</taxon>
        <taxon>Mycobacteriales</taxon>
        <taxon>Mycobacteriaceae</taxon>
        <taxon>Mycolicibacterium</taxon>
    </lineage>
</organism>
<evidence type="ECO:0000259" key="1">
    <source>
        <dbReference type="Pfam" id="PF17765"/>
    </source>
</evidence>
<dbReference type="RefSeq" id="WP_165766006.1">
    <property type="nucleotide sequence ID" value="NZ_JACKUA010000041.1"/>
</dbReference>
<dbReference type="GO" id="GO:0003677">
    <property type="term" value="F:DNA binding"/>
    <property type="evidence" value="ECO:0007669"/>
    <property type="project" value="InterPro"/>
</dbReference>
<sequence>MTSADGDLADVADLLRARRRVLQPEDVGLPRGRRRRTPGLRRDEVAALCSVSSAYYGRLERPCGPRPSPAMLASIARGLRFNRADRDRLFSAAGYDLAGEVLGTAHVDPGVMHVLGRLADTPAMVVDAVGEVLHQTPSAKVLFGELTGFSGWSRSGYYRWFTDAGERLRHGVTEHSTIGDEIVADLRRSLMDRENTCPASDLVKLLLRRSDEFAEIWRRERLVDAVRINRQCRIVHPALGVIQLQREVLFDTDRNRRVVIYLTVPGSESHTKLKLSTVIGHHRFDG</sequence>
<evidence type="ECO:0000313" key="3">
    <source>
        <dbReference type="Proteomes" id="UP000193964"/>
    </source>
</evidence>
<dbReference type="AlphaFoldDB" id="A0A1X2F464"/>
<dbReference type="Pfam" id="PF13560">
    <property type="entry name" value="HTH_31"/>
    <property type="match status" value="1"/>
</dbReference>